<dbReference type="OrthoDB" id="8721254at2"/>
<proteinExistence type="predicted"/>
<protein>
    <recommendedName>
        <fullName evidence="8">IclR family transcriptional regulator</fullName>
    </recommendedName>
</protein>
<evidence type="ECO:0000259" key="4">
    <source>
        <dbReference type="PROSITE" id="PS51077"/>
    </source>
</evidence>
<sequence length="250" mass="27666">MTDKADSSLARMLSVLDLFSDQRLHWSAEDISEALGVSLPTSYRYVKTLGDAGLLRRGPDAQFTLGPRIVVLDHYIRQADPVLQRGIPFMRELVKQTGFDCVVSSLYGDQLLDTHREYGSMPADLSYGRGRPRPLFLGGAAKVILAGLPTPQLHRLLDSHRDEVAAAGLPTDWPTFRRYYSQIRKDGRYFSNGELEPQLAALAVPLHDADGSVIGALSLVTTVQRMAVIDLDKLTPLIQRAAQEIAARLR</sequence>
<dbReference type="Proteomes" id="UP000238589">
    <property type="component" value="Unassembled WGS sequence"/>
</dbReference>
<keyword evidence="3" id="KW-0804">Transcription</keyword>
<keyword evidence="7" id="KW-1185">Reference proteome</keyword>
<dbReference type="InterPro" id="IPR036388">
    <property type="entry name" value="WH-like_DNA-bd_sf"/>
</dbReference>
<keyword evidence="2" id="KW-0238">DNA-binding</keyword>
<dbReference type="InterPro" id="IPR005471">
    <property type="entry name" value="Tscrpt_reg_IclR_N"/>
</dbReference>
<dbReference type="PROSITE" id="PS51078">
    <property type="entry name" value="ICLR_ED"/>
    <property type="match status" value="1"/>
</dbReference>
<dbReference type="PANTHER" id="PTHR30136:SF24">
    <property type="entry name" value="HTH-TYPE TRANSCRIPTIONAL REPRESSOR ALLR"/>
    <property type="match status" value="1"/>
</dbReference>
<dbReference type="AlphaFoldDB" id="A0A2S9K714"/>
<dbReference type="SUPFAM" id="SSF55781">
    <property type="entry name" value="GAF domain-like"/>
    <property type="match status" value="1"/>
</dbReference>
<dbReference type="Gene3D" id="1.10.10.10">
    <property type="entry name" value="Winged helix-like DNA-binding domain superfamily/Winged helix DNA-binding domain"/>
    <property type="match status" value="1"/>
</dbReference>
<dbReference type="SMART" id="SM00346">
    <property type="entry name" value="HTH_ICLR"/>
    <property type="match status" value="1"/>
</dbReference>
<dbReference type="Pfam" id="PF09339">
    <property type="entry name" value="HTH_IclR"/>
    <property type="match status" value="1"/>
</dbReference>
<comment type="caution">
    <text evidence="6">The sequence shown here is derived from an EMBL/GenBank/DDBJ whole genome shotgun (WGS) entry which is preliminary data.</text>
</comment>
<accession>A0A2S9K714</accession>
<dbReference type="InterPro" id="IPR036390">
    <property type="entry name" value="WH_DNA-bd_sf"/>
</dbReference>
<evidence type="ECO:0000313" key="7">
    <source>
        <dbReference type="Proteomes" id="UP000238589"/>
    </source>
</evidence>
<name>A0A2S9K714_9BURK</name>
<dbReference type="EMBL" id="PVLQ01000015">
    <property type="protein sequence ID" value="PRD66207.1"/>
    <property type="molecule type" value="Genomic_DNA"/>
</dbReference>
<dbReference type="InterPro" id="IPR029016">
    <property type="entry name" value="GAF-like_dom_sf"/>
</dbReference>
<evidence type="ECO:0000256" key="1">
    <source>
        <dbReference type="ARBA" id="ARBA00023015"/>
    </source>
</evidence>
<reference evidence="6 7" key="1">
    <citation type="submission" date="2018-03" db="EMBL/GenBank/DDBJ databases">
        <title>Comparative genomics illustrates the genes involved in a hyperalkaliphilic mechanisms of Serpentinomonas isolated from highly-alkaline calcium-rich serpentinized springs.</title>
        <authorList>
            <person name="Suzuki S."/>
            <person name="Ishii S."/>
            <person name="Walworth N."/>
            <person name="Bird L."/>
            <person name="Kuenen J.G."/>
            <person name="Nealson K.H."/>
        </authorList>
    </citation>
    <scope>NUCLEOTIDE SEQUENCE [LARGE SCALE GENOMIC DNA]</scope>
    <source>
        <strain evidence="6 7">P1</strain>
    </source>
</reference>
<dbReference type="GO" id="GO:0003677">
    <property type="term" value="F:DNA binding"/>
    <property type="evidence" value="ECO:0007669"/>
    <property type="project" value="UniProtKB-KW"/>
</dbReference>
<dbReference type="RefSeq" id="WP_105747512.1">
    <property type="nucleotide sequence ID" value="NZ_PVLQ01000015.1"/>
</dbReference>
<evidence type="ECO:0000259" key="5">
    <source>
        <dbReference type="PROSITE" id="PS51078"/>
    </source>
</evidence>
<dbReference type="SUPFAM" id="SSF46785">
    <property type="entry name" value="Winged helix' DNA-binding domain"/>
    <property type="match status" value="1"/>
</dbReference>
<dbReference type="InterPro" id="IPR014757">
    <property type="entry name" value="Tscrpt_reg_IclR_C"/>
</dbReference>
<evidence type="ECO:0000256" key="2">
    <source>
        <dbReference type="ARBA" id="ARBA00023125"/>
    </source>
</evidence>
<feature type="domain" description="HTH iclR-type" evidence="4">
    <location>
        <begin position="6"/>
        <end position="67"/>
    </location>
</feature>
<dbReference type="InterPro" id="IPR050707">
    <property type="entry name" value="HTH_MetabolicPath_Reg"/>
</dbReference>
<evidence type="ECO:0000313" key="6">
    <source>
        <dbReference type="EMBL" id="PRD66207.1"/>
    </source>
</evidence>
<feature type="domain" description="IclR-ED" evidence="5">
    <location>
        <begin position="68"/>
        <end position="250"/>
    </location>
</feature>
<evidence type="ECO:0000256" key="3">
    <source>
        <dbReference type="ARBA" id="ARBA00023163"/>
    </source>
</evidence>
<gene>
    <name evidence="6" type="ORF">C6P64_05070</name>
</gene>
<dbReference type="GO" id="GO:0003700">
    <property type="term" value="F:DNA-binding transcription factor activity"/>
    <property type="evidence" value="ECO:0007669"/>
    <property type="project" value="TreeGrafter"/>
</dbReference>
<dbReference type="Pfam" id="PF01614">
    <property type="entry name" value="IclR_C"/>
    <property type="match status" value="1"/>
</dbReference>
<keyword evidence="1" id="KW-0805">Transcription regulation</keyword>
<organism evidence="6 7">
    <name type="scientific">Malikia granosa</name>
    <dbReference type="NCBI Taxonomy" id="263067"/>
    <lineage>
        <taxon>Bacteria</taxon>
        <taxon>Pseudomonadati</taxon>
        <taxon>Pseudomonadota</taxon>
        <taxon>Betaproteobacteria</taxon>
        <taxon>Burkholderiales</taxon>
        <taxon>Comamonadaceae</taxon>
        <taxon>Malikia</taxon>
    </lineage>
</organism>
<dbReference type="Gene3D" id="3.30.450.40">
    <property type="match status" value="1"/>
</dbReference>
<dbReference type="PANTHER" id="PTHR30136">
    <property type="entry name" value="HELIX-TURN-HELIX TRANSCRIPTIONAL REGULATOR, ICLR FAMILY"/>
    <property type="match status" value="1"/>
</dbReference>
<dbReference type="GO" id="GO:0045892">
    <property type="term" value="P:negative regulation of DNA-templated transcription"/>
    <property type="evidence" value="ECO:0007669"/>
    <property type="project" value="TreeGrafter"/>
</dbReference>
<dbReference type="PROSITE" id="PS51077">
    <property type="entry name" value="HTH_ICLR"/>
    <property type="match status" value="1"/>
</dbReference>
<evidence type="ECO:0008006" key="8">
    <source>
        <dbReference type="Google" id="ProtNLM"/>
    </source>
</evidence>